<gene>
    <name evidence="3" type="ORF">A4V03_08535</name>
    <name evidence="4" type="ORF">E5353_13435</name>
</gene>
<dbReference type="PANTHER" id="PTHR37826:SF2">
    <property type="entry name" value="ZINC-RIBBON DOMAIN-CONTAINING PROTEIN"/>
    <property type="match status" value="1"/>
</dbReference>
<sequence>MAIIDIVKYEQQEGVIVHKFPSCDLRWGTQLVVYPGQIAFFVKGGKVCDKFTDGTYTLKTKNIPLLNKIINIPFGNDSPFQADVWFVNTLQRLSLKWGTETPIQLEDPKYEIIVPVRAYGQYGFCISNAELFLSSFVGNMPHFDEQQLQSYFRGLLLMKLTDIIAKKIISDKIPVLEILTHLQEISTYCENELKPYFADYGVEIILFNIISINIPENDVSLAEIKKAKNLSARLKITGKENYSLERSFDVMDKVAENESGTGAAFINAGLGLGTSLNIGKHISEQLLSNSEITPPPIPSAISYYLVVNGKQEGPYTEQEIRNALTKDSYVLKLLAWKRGMPDWQPLSTFQEFVDTDTKNCPPPFHNNKNNIL</sequence>
<dbReference type="GeneID" id="82187185"/>
<accession>A0A1C7GZC2</accession>
<feature type="domain" description="GYF" evidence="2">
    <location>
        <begin position="303"/>
        <end position="352"/>
    </location>
</feature>
<reference evidence="3" key="2">
    <citation type="submission" date="2017-04" db="EMBL/GenBank/DDBJ databases">
        <title>Complete Genome Sequences of Twelve Strains of a Stable Defined Moderately Diverse Mouse Microbiota 2 (sDMDMm2).</title>
        <authorList>
            <person name="Uchimura Y."/>
            <person name="Wyss M."/>
            <person name="Brugiroux S."/>
            <person name="Limenitakis J.P."/>
            <person name="Stecher B."/>
            <person name="McCoy K.D."/>
            <person name="Macpherson A.J."/>
        </authorList>
    </citation>
    <scope>NUCLEOTIDE SEQUENCE</scope>
    <source>
        <strain evidence="3">I48</strain>
    </source>
</reference>
<accession>A0A4S2CSF1</accession>
<evidence type="ECO:0000313" key="3">
    <source>
        <dbReference type="EMBL" id="ANU57609.1"/>
    </source>
</evidence>
<proteinExistence type="predicted"/>
<dbReference type="Pfam" id="PF13421">
    <property type="entry name" value="Band_7_1"/>
    <property type="match status" value="1"/>
</dbReference>
<dbReference type="PANTHER" id="PTHR37826">
    <property type="entry name" value="FLOTILLIN BAND_7_5 DOMAIN PROTEIN"/>
    <property type="match status" value="1"/>
</dbReference>
<dbReference type="Proteomes" id="UP000309566">
    <property type="component" value="Unassembled WGS sequence"/>
</dbReference>
<reference evidence="5" key="1">
    <citation type="submission" date="2016-04" db="EMBL/GenBank/DDBJ databases">
        <title>Complete Genome Sequences of Twelve Strains of a Stable Defined Moderately Diverse Mouse Microbiota 2 (sDMDMm2).</title>
        <authorList>
            <person name="Uchimura Y."/>
            <person name="Wyss M."/>
            <person name="Brugiroux S."/>
            <person name="Limenitakis J.P."/>
            <person name="Stecher B."/>
            <person name="McCoy K.D."/>
            <person name="Macpherson A.J."/>
        </authorList>
    </citation>
    <scope>NUCLEOTIDE SEQUENCE [LARGE SCALE GENOMIC DNA]</scope>
    <source>
        <strain evidence="5">I48</strain>
    </source>
</reference>
<dbReference type="AlphaFoldDB" id="A0A1C7GZC2"/>
<dbReference type="Proteomes" id="UP000092631">
    <property type="component" value="Chromosome"/>
</dbReference>
<protein>
    <submittedName>
        <fullName evidence="4">DUF4339 domain-containing protein</fullName>
    </submittedName>
</protein>
<dbReference type="Pfam" id="PF14237">
    <property type="entry name" value="GYF_2"/>
    <property type="match status" value="1"/>
</dbReference>
<dbReference type="EMBL" id="CP015401">
    <property type="protein sequence ID" value="ANU57609.1"/>
    <property type="molecule type" value="Genomic_DNA"/>
</dbReference>
<feature type="domain" description="SPFH" evidence="1">
    <location>
        <begin position="18"/>
        <end position="217"/>
    </location>
</feature>
<dbReference type="InterPro" id="IPR025640">
    <property type="entry name" value="GYF_2"/>
</dbReference>
<evidence type="ECO:0000313" key="4">
    <source>
        <dbReference type="EMBL" id="TGY31311.1"/>
    </source>
</evidence>
<dbReference type="EMBL" id="SRYX01000056">
    <property type="protein sequence ID" value="TGY31311.1"/>
    <property type="molecule type" value="Genomic_DNA"/>
</dbReference>
<dbReference type="OrthoDB" id="9764015at2"/>
<evidence type="ECO:0000259" key="1">
    <source>
        <dbReference type="Pfam" id="PF13421"/>
    </source>
</evidence>
<evidence type="ECO:0000313" key="6">
    <source>
        <dbReference type="Proteomes" id="UP000309566"/>
    </source>
</evidence>
<name>A0A1C7GZC2_9BACE</name>
<organism evidence="3 5">
    <name type="scientific">Bacteroides caecimuris</name>
    <dbReference type="NCBI Taxonomy" id="1796613"/>
    <lineage>
        <taxon>Bacteria</taxon>
        <taxon>Pseudomonadati</taxon>
        <taxon>Bacteroidota</taxon>
        <taxon>Bacteroidia</taxon>
        <taxon>Bacteroidales</taxon>
        <taxon>Bacteroidaceae</taxon>
        <taxon>Bacteroides</taxon>
    </lineage>
</organism>
<evidence type="ECO:0000313" key="5">
    <source>
        <dbReference type="Proteomes" id="UP000092631"/>
    </source>
</evidence>
<keyword evidence="5" id="KW-1185">Reference proteome</keyword>
<dbReference type="RefSeq" id="WP_065538598.1">
    <property type="nucleotide sequence ID" value="NZ_CAPDLJ010000071.1"/>
</dbReference>
<dbReference type="KEGG" id="bcae:A4V03_08535"/>
<evidence type="ECO:0000259" key="2">
    <source>
        <dbReference type="Pfam" id="PF14237"/>
    </source>
</evidence>
<reference evidence="4 6" key="3">
    <citation type="submission" date="2019-04" db="EMBL/GenBank/DDBJ databases">
        <title>Microbes associate with the intestines of laboratory mice.</title>
        <authorList>
            <person name="Navarre W."/>
            <person name="Wong E."/>
            <person name="Huang K."/>
            <person name="Tropini C."/>
            <person name="Ng K."/>
            <person name="Yu B."/>
        </authorList>
    </citation>
    <scope>NUCLEOTIDE SEQUENCE [LARGE SCALE GENOMIC DNA]</scope>
    <source>
        <strain evidence="4 6">NM63_1-25</strain>
    </source>
</reference>
<dbReference type="InterPro" id="IPR033880">
    <property type="entry name" value="SPFH_YdjI"/>
</dbReference>
<dbReference type="CDD" id="cd03408">
    <property type="entry name" value="SPFH_like_u1"/>
    <property type="match status" value="1"/>
</dbReference>